<dbReference type="InterPro" id="IPR036013">
    <property type="entry name" value="Band_7/SPFH_dom_sf"/>
</dbReference>
<feature type="domain" description="Band 7" evidence="3">
    <location>
        <begin position="29"/>
        <end position="195"/>
    </location>
</feature>
<accession>A0A4R7CCF6</accession>
<keyword evidence="5" id="KW-1185">Reference proteome</keyword>
<evidence type="ECO:0000256" key="1">
    <source>
        <dbReference type="ARBA" id="ARBA00004167"/>
    </source>
</evidence>
<dbReference type="InterPro" id="IPR043202">
    <property type="entry name" value="Band-7_stomatin-like"/>
</dbReference>
<organism evidence="4 5">
    <name type="scientific">Enterovirga rhinocerotis</name>
    <dbReference type="NCBI Taxonomy" id="1339210"/>
    <lineage>
        <taxon>Bacteria</taxon>
        <taxon>Pseudomonadati</taxon>
        <taxon>Pseudomonadota</taxon>
        <taxon>Alphaproteobacteria</taxon>
        <taxon>Hyphomicrobiales</taxon>
        <taxon>Methylobacteriaceae</taxon>
        <taxon>Enterovirga</taxon>
    </lineage>
</organism>
<evidence type="ECO:0000259" key="3">
    <source>
        <dbReference type="Pfam" id="PF01145"/>
    </source>
</evidence>
<dbReference type="GO" id="GO:0005886">
    <property type="term" value="C:plasma membrane"/>
    <property type="evidence" value="ECO:0007669"/>
    <property type="project" value="InterPro"/>
</dbReference>
<comment type="caution">
    <text evidence="4">The sequence shown here is derived from an EMBL/GenBank/DDBJ whole genome shotgun (WGS) entry which is preliminary data.</text>
</comment>
<dbReference type="PANTHER" id="PTHR10264">
    <property type="entry name" value="BAND 7 PROTEIN-RELATED"/>
    <property type="match status" value="1"/>
</dbReference>
<sequence>MEIVFLAILAAVGFAIAFRVRQQKQGRMTVHAWELGLLYVDGRFVEALPPGRYNTLGFSERLVVKLRRFPIPETIHQIEVTSAERLSYRLSATIVFEVADARIAHEGRYQDMLRLAVSDAVVQMAAGRSVESVLGERASLGATILAGLGQPICGCTVKQVVVTAVTLPPELRRLYAEVERARLEGQAALERARGEQASLRSLANAARMLKGNPELMNLRLLQALSTPGGKGATLVLGRDALAATSVGEDEVR</sequence>
<dbReference type="PANTHER" id="PTHR10264:SF83">
    <property type="entry name" value="BLL5629 PROTEIN"/>
    <property type="match status" value="1"/>
</dbReference>
<dbReference type="SUPFAM" id="SSF117892">
    <property type="entry name" value="Band 7/SPFH domain"/>
    <property type="match status" value="1"/>
</dbReference>
<protein>
    <submittedName>
        <fullName evidence="4">Regulator of protease activity HflC (Stomatin/prohibitin superfamily)</fullName>
    </submittedName>
</protein>
<evidence type="ECO:0000256" key="2">
    <source>
        <dbReference type="ARBA" id="ARBA00008164"/>
    </source>
</evidence>
<dbReference type="EMBL" id="SNZR01000011">
    <property type="protein sequence ID" value="TDR94487.1"/>
    <property type="molecule type" value="Genomic_DNA"/>
</dbReference>
<evidence type="ECO:0000313" key="5">
    <source>
        <dbReference type="Proteomes" id="UP000295122"/>
    </source>
</evidence>
<dbReference type="Proteomes" id="UP000295122">
    <property type="component" value="Unassembled WGS sequence"/>
</dbReference>
<keyword evidence="4" id="KW-0645">Protease</keyword>
<comment type="subcellular location">
    <subcellularLocation>
        <location evidence="1">Membrane</location>
        <topology evidence="1">Single-pass membrane protein</topology>
    </subcellularLocation>
</comment>
<dbReference type="InterPro" id="IPR001107">
    <property type="entry name" value="Band_7"/>
</dbReference>
<dbReference type="GO" id="GO:0006508">
    <property type="term" value="P:proteolysis"/>
    <property type="evidence" value="ECO:0007669"/>
    <property type="project" value="UniProtKB-KW"/>
</dbReference>
<dbReference type="Pfam" id="PF01145">
    <property type="entry name" value="Band_7"/>
    <property type="match status" value="1"/>
</dbReference>
<dbReference type="GO" id="GO:0008233">
    <property type="term" value="F:peptidase activity"/>
    <property type="evidence" value="ECO:0007669"/>
    <property type="project" value="UniProtKB-KW"/>
</dbReference>
<proteinExistence type="inferred from homology"/>
<dbReference type="PRINTS" id="PR00721">
    <property type="entry name" value="STOMATIN"/>
</dbReference>
<comment type="similarity">
    <text evidence="2">Belongs to the band 7/mec-2 family.</text>
</comment>
<dbReference type="AlphaFoldDB" id="A0A4R7CCF6"/>
<name>A0A4R7CCF6_9HYPH</name>
<keyword evidence="4" id="KW-0378">Hydrolase</keyword>
<dbReference type="OrthoDB" id="5501731at2"/>
<reference evidence="4 5" key="1">
    <citation type="submission" date="2019-03" db="EMBL/GenBank/DDBJ databases">
        <title>Genomic Encyclopedia of Type Strains, Phase IV (KMG-IV): sequencing the most valuable type-strain genomes for metagenomic binning, comparative biology and taxonomic classification.</title>
        <authorList>
            <person name="Goeker M."/>
        </authorList>
    </citation>
    <scope>NUCLEOTIDE SEQUENCE [LARGE SCALE GENOMIC DNA]</scope>
    <source>
        <strain evidence="4 5">DSM 25903</strain>
    </source>
</reference>
<gene>
    <name evidence="4" type="ORF">EV668_1774</name>
</gene>
<evidence type="ECO:0000313" key="4">
    <source>
        <dbReference type="EMBL" id="TDR94487.1"/>
    </source>
</evidence>
<dbReference type="InterPro" id="IPR001972">
    <property type="entry name" value="Stomatin_HflK_fam"/>
</dbReference>
<dbReference type="RefSeq" id="WP_133769374.1">
    <property type="nucleotide sequence ID" value="NZ_SNZR01000011.1"/>
</dbReference>